<keyword evidence="7" id="KW-1133">Transmembrane helix</keyword>
<dbReference type="EC" id="2.4.1.102" evidence="14"/>
<sequence length="436" mass="50256">MAVWVKKALKYRLLALGCLTLLAMATLKYSSTWNCDYTDLGVDTRHLGNEYCKDQLYRALKLPPQNRINCSQIIKGDRSALEEASLRSLEAKRVPLTETQYLHMTKDCSDFKNERRFIQFPLSKEEENFPIAYSMVIHQKIENFERLLRAIYAPQNVYCVHIDEKSPEPFKEAVRAITSCFPNVFVATKLVAVVYASWSRVQADLNCMEDLLRSPVPWKYLLNTCGTDFPIKTNAEMVRSLKVLNGKNSMESEVPSAYKRSRWKHRYMVAKNTLFQMKMEKGPPPDNVPMFTGNAYFVACRSFVQHLFENPRARKLIEWTNDTYSPDEHLWATLQRVPWMPGSIPHHSKYHTSDLNAIARLVKWMGHEGDVGKGAPYAPCTGTHQRAVCIYGAGDLHWMLQNHHLLANKFDPQVDDNALQCLEEYLRHKAVYGRAL</sequence>
<comment type="pathway">
    <text evidence="2">Protein modification; protein glycosylation.</text>
</comment>
<evidence type="ECO:0000256" key="3">
    <source>
        <dbReference type="ARBA" id="ARBA00022676"/>
    </source>
</evidence>
<keyword evidence="6" id="KW-0735">Signal-anchor</keyword>
<dbReference type="RefSeq" id="XP_001519585.1">
    <property type="nucleotide sequence ID" value="XM_001519535.1"/>
</dbReference>
<dbReference type="EC" id="2.4.1.150" evidence="12"/>
<dbReference type="AlphaFoldDB" id="F6WVK0"/>
<keyword evidence="8" id="KW-0472">Membrane</keyword>
<evidence type="ECO:0000256" key="19">
    <source>
        <dbReference type="ARBA" id="ARBA00049870"/>
    </source>
</evidence>
<evidence type="ECO:0000256" key="7">
    <source>
        <dbReference type="ARBA" id="ARBA00022989"/>
    </source>
</evidence>
<dbReference type="GO" id="GO:0008375">
    <property type="term" value="F:acetylglucosaminyltransferase activity"/>
    <property type="evidence" value="ECO:0000318"/>
    <property type="project" value="GO_Central"/>
</dbReference>
<dbReference type="InterPro" id="IPR003406">
    <property type="entry name" value="Glyco_trans_14"/>
</dbReference>
<evidence type="ECO:0000256" key="18">
    <source>
        <dbReference type="ARBA" id="ARBA00048927"/>
    </source>
</evidence>
<dbReference type="OrthoDB" id="2019572at2759"/>
<comment type="catalytic activity">
    <reaction evidence="19">
        <text>a 3-O-[beta-D-galactosyl-(1-&gt;3)-N-acetyl-alpha-D-galactosaminyl]-L-threonyl-[protein] + UDP-N-acetyl-alpha-D-glucosamine = a 3-O-{beta-D-galactosyl-(1-&gt;3)-[N-acetyl-beta-D-glucosaminyl-(1-&gt;6)]-N-acetyl-alpha-D-galactosaminyl}-L-threonyl-[protein] + UDP + H(+)</text>
        <dbReference type="Rhea" id="RHEA:56216"/>
        <dbReference type="Rhea" id="RHEA-COMP:13923"/>
        <dbReference type="Rhea" id="RHEA-COMP:14420"/>
        <dbReference type="ChEBI" id="CHEBI:15378"/>
        <dbReference type="ChEBI" id="CHEBI:57705"/>
        <dbReference type="ChEBI" id="CHEBI:58223"/>
        <dbReference type="ChEBI" id="CHEBI:137950"/>
        <dbReference type="ChEBI" id="CHEBI:139607"/>
        <dbReference type="EC" id="2.4.1.102"/>
    </reaction>
</comment>
<keyword evidence="9" id="KW-1015">Disulfide bond</keyword>
<dbReference type="Pfam" id="PF02485">
    <property type="entry name" value="Branch"/>
    <property type="match status" value="1"/>
</dbReference>
<name>F6WVK0_ORNAN</name>
<evidence type="ECO:0000256" key="21">
    <source>
        <dbReference type="ARBA" id="ARBA00049911"/>
    </source>
</evidence>
<comment type="function">
    <text evidence="22">Glycosyltransferase that can synthesize all known mucin beta 6 N-acetylglucosaminides. Mediates core 2 and core 4 O-glycan branching, 2 important steps in mucin-type biosynthesis. Also has I-branching enzyme activity by converting linear into branched poly-N-acetyllactosaminoglycans, leading to introduce the blood group I antigen during embryonic development.</text>
</comment>
<accession>F6WVK0</accession>
<comment type="similarity">
    <text evidence="11">Belongs to the glycosyltransferase 14 family.</text>
</comment>
<comment type="subcellular location">
    <subcellularLocation>
        <location evidence="1">Golgi apparatus membrane</location>
        <topology evidence="1">Single-pass type II membrane protein</topology>
    </subcellularLocation>
</comment>
<evidence type="ECO:0000256" key="8">
    <source>
        <dbReference type="ARBA" id="ARBA00023136"/>
    </source>
</evidence>
<evidence type="ECO:0000256" key="4">
    <source>
        <dbReference type="ARBA" id="ARBA00022679"/>
    </source>
</evidence>
<dbReference type="GO" id="GO:0008109">
    <property type="term" value="F:N-acetyllactosaminide beta-1,6-N-acetylglucosaminyltransferase activity"/>
    <property type="evidence" value="ECO:0007669"/>
    <property type="project" value="UniProtKB-EC"/>
</dbReference>
<evidence type="ECO:0000256" key="22">
    <source>
        <dbReference type="ARBA" id="ARBA00055416"/>
    </source>
</evidence>
<evidence type="ECO:0000256" key="12">
    <source>
        <dbReference type="ARBA" id="ARBA00038907"/>
    </source>
</evidence>
<comment type="catalytic activity">
    <reaction evidence="17">
        <text>a beta-D-Gal-(1-&gt;4)-beta-D-GlcNAc-(1-&gt;3)-beta-D-Gal-(1-&gt;4)-beta-D-GlcNAc derivative + UDP-N-acetyl-alpha-D-glucosamine = a beta-D-Gal-(1-&gt;4)-beta-D-GlcNAc-(1-&gt;3)-[beta-D-GlcNAc-(1-&gt;6)]-beta-D-Gal-(1-&gt;4)-N-acetyl-beta-D-GlcNAc derivative + UDP + H(+)</text>
        <dbReference type="Rhea" id="RHEA:54820"/>
        <dbReference type="ChEBI" id="CHEBI:15378"/>
        <dbReference type="ChEBI" id="CHEBI:57705"/>
        <dbReference type="ChEBI" id="CHEBI:58223"/>
        <dbReference type="ChEBI" id="CHEBI:138371"/>
        <dbReference type="ChEBI" id="CHEBI:138372"/>
        <dbReference type="EC" id="2.4.1.150"/>
    </reaction>
</comment>
<reference evidence="23" key="2">
    <citation type="submission" date="2025-08" db="UniProtKB">
        <authorList>
            <consortium name="Ensembl"/>
        </authorList>
    </citation>
    <scope>IDENTIFICATION</scope>
    <source>
        <strain evidence="23">Glennie</strain>
    </source>
</reference>
<dbReference type="InParanoid" id="F6WVK0"/>
<dbReference type="PANTHER" id="PTHR19297">
    <property type="entry name" value="GLYCOSYLTRANSFERASE 14 FAMILY MEMBER"/>
    <property type="match status" value="1"/>
</dbReference>
<dbReference type="OMA" id="NMTRDCE"/>
<keyword evidence="4" id="KW-0808">Transferase</keyword>
<dbReference type="STRING" id="9258.ENSOANP00000009551"/>
<gene>
    <name evidence="23" type="primary">GCNT3</name>
</gene>
<dbReference type="GO" id="GO:0003829">
    <property type="term" value="F:beta-1,3-galactosyl-O-glycosyl-glycoprotein beta-1,6-N-acetylglucosaminyltransferase activity"/>
    <property type="evidence" value="ECO:0007669"/>
    <property type="project" value="UniProtKB-EC"/>
</dbReference>
<evidence type="ECO:0000256" key="11">
    <source>
        <dbReference type="ARBA" id="ARBA00038150"/>
    </source>
</evidence>
<comment type="catalytic activity">
    <reaction evidence="20">
        <text>a 3-O-[N-acetyl-beta-D-glucosaminyl-(1-&gt;3)-N-acetyl-alpha-D-galactosaminyl]-L-threonyl-[protein] + UDP-N-acetyl-alpha-D-glucosamine = 3-O-[N-acetyl-beta-D-glucosaminyl-(1-&gt;3)-[N-acetyl-beta-D-glucosaminyl-(1-&gt;6)]-N-acetyl-alpha-D-galactosaminyl]-L-threonyl-[protein] + UDP + H(+)</text>
        <dbReference type="Rhea" id="RHEA:56192"/>
        <dbReference type="Rhea" id="RHEA-COMP:11692"/>
        <dbReference type="Rhea" id="RHEA-COMP:14413"/>
        <dbReference type="ChEBI" id="CHEBI:15378"/>
        <dbReference type="ChEBI" id="CHEBI:57705"/>
        <dbReference type="ChEBI" id="CHEBI:58223"/>
        <dbReference type="ChEBI" id="CHEBI:87080"/>
        <dbReference type="ChEBI" id="CHEBI:139580"/>
        <dbReference type="EC" id="2.4.1.148"/>
    </reaction>
</comment>
<dbReference type="GeneTree" id="ENSGT00940000159331"/>
<proteinExistence type="inferred from homology"/>
<organism evidence="23 24">
    <name type="scientific">Ornithorhynchus anatinus</name>
    <name type="common">Duckbill platypus</name>
    <dbReference type="NCBI Taxonomy" id="9258"/>
    <lineage>
        <taxon>Eukaryota</taxon>
        <taxon>Metazoa</taxon>
        <taxon>Chordata</taxon>
        <taxon>Craniata</taxon>
        <taxon>Vertebrata</taxon>
        <taxon>Euteleostomi</taxon>
        <taxon>Mammalia</taxon>
        <taxon>Monotremata</taxon>
        <taxon>Ornithorhynchidae</taxon>
        <taxon>Ornithorhynchus</taxon>
    </lineage>
</organism>
<evidence type="ECO:0000256" key="17">
    <source>
        <dbReference type="ARBA" id="ARBA00047621"/>
    </source>
</evidence>
<protein>
    <recommendedName>
        <fullName evidence="15">Beta-1,3-galactosyl-O-glycosyl-glycoprotein beta-1,6-N-acetylglucosaminyltransferase 3</fullName>
        <ecNumber evidence="14">2.4.1.102</ecNumber>
        <ecNumber evidence="13">2.4.1.148</ecNumber>
        <ecNumber evidence="12">2.4.1.150</ecNumber>
    </recommendedName>
    <alternativeName>
        <fullName evidence="16">C2GnT-mucin type</fullName>
    </alternativeName>
</protein>
<reference evidence="23" key="3">
    <citation type="submission" date="2025-09" db="UniProtKB">
        <authorList>
            <consortium name="Ensembl"/>
        </authorList>
    </citation>
    <scope>IDENTIFICATION</scope>
    <source>
        <strain evidence="23">Glennie</strain>
    </source>
</reference>
<comment type="catalytic activity">
    <reaction evidence="21">
        <text>a 3-O-[beta-D-galactosyl-(1-&gt;3)-N-acetyl-alpha-D-galactosaminyl]-L-seryl-[protein] + UDP-N-acetyl-alpha-D-glucosamine = 3-O-{beta-D-galactosyl-(1-&gt;3)-[N-acetyl-beta-D-glucosaminyl-(1-&gt;6)]-N-acetyl-alpha-D-galactosaminyl}-L-seryl-[protein] + UDP + H(+)</text>
        <dbReference type="Rhea" id="RHEA:56212"/>
        <dbReference type="Rhea" id="RHEA-COMP:13922"/>
        <dbReference type="Rhea" id="RHEA-COMP:14419"/>
        <dbReference type="ChEBI" id="CHEBI:15378"/>
        <dbReference type="ChEBI" id="CHEBI:57705"/>
        <dbReference type="ChEBI" id="CHEBI:58223"/>
        <dbReference type="ChEBI" id="CHEBI:137949"/>
        <dbReference type="ChEBI" id="CHEBI:139605"/>
        <dbReference type="EC" id="2.4.1.102"/>
    </reaction>
</comment>
<evidence type="ECO:0000256" key="14">
    <source>
        <dbReference type="ARBA" id="ARBA00038948"/>
    </source>
</evidence>
<dbReference type="HOGENOM" id="CLU_032341_1_2_1"/>
<dbReference type="EC" id="2.4.1.148" evidence="13"/>
<evidence type="ECO:0000256" key="10">
    <source>
        <dbReference type="ARBA" id="ARBA00023180"/>
    </source>
</evidence>
<keyword evidence="24" id="KW-1185">Reference proteome</keyword>
<dbReference type="Proteomes" id="UP000002279">
    <property type="component" value="Chromosome 5"/>
</dbReference>
<evidence type="ECO:0000256" key="2">
    <source>
        <dbReference type="ARBA" id="ARBA00004922"/>
    </source>
</evidence>
<evidence type="ECO:0000256" key="20">
    <source>
        <dbReference type="ARBA" id="ARBA00049876"/>
    </source>
</evidence>
<dbReference type="GeneID" id="100090470"/>
<dbReference type="eggNOG" id="KOG0799">
    <property type="taxonomic scope" value="Eukaryota"/>
</dbReference>
<keyword evidence="5" id="KW-0812">Transmembrane</keyword>
<evidence type="ECO:0000256" key="16">
    <source>
        <dbReference type="ARBA" id="ARBA00041719"/>
    </source>
</evidence>
<evidence type="ECO:0000256" key="13">
    <source>
        <dbReference type="ARBA" id="ARBA00038912"/>
    </source>
</evidence>
<dbReference type="Ensembl" id="ENSOANT00000009553.2">
    <property type="protein sequence ID" value="ENSOANP00000009551.2"/>
    <property type="gene ID" value="ENSOANG00000006004.2"/>
</dbReference>
<evidence type="ECO:0000313" key="23">
    <source>
        <dbReference type="Ensembl" id="ENSOANP00000009551.2"/>
    </source>
</evidence>
<keyword evidence="10" id="KW-0325">Glycoprotein</keyword>
<evidence type="ECO:0000313" key="24">
    <source>
        <dbReference type="Proteomes" id="UP000002279"/>
    </source>
</evidence>
<keyword evidence="3" id="KW-0328">Glycosyltransferase</keyword>
<dbReference type="FunCoup" id="F6WVK0">
    <property type="interactions" value="138"/>
</dbReference>
<dbReference type="GO" id="GO:0047225">
    <property type="term" value="F:acetylgalactosaminyl-O-glycosyl-glycoprotein beta-1,6-N-acetylglucosaminyltransferase activity"/>
    <property type="evidence" value="ECO:0007669"/>
    <property type="project" value="UniProtKB-EC"/>
</dbReference>
<evidence type="ECO:0000256" key="5">
    <source>
        <dbReference type="ARBA" id="ARBA00022692"/>
    </source>
</evidence>
<comment type="catalytic activity">
    <reaction evidence="18">
        <text>3-O-[N-acetyl-beta-D-glucosaminyl-(1-&gt;3)-N-acetyl-alpha-D-galactosaminyl]-L-seryl-[protein] + UDP-N-acetyl-alpha-D-glucosamine = 3-O-[N-acetyl-beta-D-glucosaminyl-(1-&gt;3)-[N-acetyl-beta-D-glucosaminyl-(1-&gt;6)]-N-acetyl-alpha-D-galactosaminyl]-L-seryl-[protein] + UDP + H(+)</text>
        <dbReference type="Rhea" id="RHEA:56188"/>
        <dbReference type="Rhea" id="RHEA-COMP:11691"/>
        <dbReference type="Rhea" id="RHEA-COMP:14412"/>
        <dbReference type="ChEBI" id="CHEBI:15378"/>
        <dbReference type="ChEBI" id="CHEBI:57705"/>
        <dbReference type="ChEBI" id="CHEBI:58223"/>
        <dbReference type="ChEBI" id="CHEBI:87079"/>
        <dbReference type="ChEBI" id="CHEBI:139581"/>
        <dbReference type="EC" id="2.4.1.148"/>
    </reaction>
</comment>
<reference evidence="23 24" key="1">
    <citation type="journal article" date="2008" name="Nature">
        <title>Genome analysis of the platypus reveals unique signatures of evolution.</title>
        <authorList>
            <person name="Warren W.C."/>
            <person name="Hillier L.W."/>
            <person name="Marshall Graves J.A."/>
            <person name="Birney E."/>
            <person name="Ponting C.P."/>
            <person name="Grutzner F."/>
            <person name="Belov K."/>
            <person name="Miller W."/>
            <person name="Clarke L."/>
            <person name="Chinwalla A.T."/>
            <person name="Yang S.P."/>
            <person name="Heger A."/>
            <person name="Locke D.P."/>
            <person name="Miethke P."/>
            <person name="Waters P.D."/>
            <person name="Veyrunes F."/>
            <person name="Fulton L."/>
            <person name="Fulton B."/>
            <person name="Graves T."/>
            <person name="Wallis J."/>
            <person name="Puente X.S."/>
            <person name="Lopez-Otin C."/>
            <person name="Ordonez G.R."/>
            <person name="Eichler E.E."/>
            <person name="Chen L."/>
            <person name="Cheng Z."/>
            <person name="Deakin J.E."/>
            <person name="Alsop A."/>
            <person name="Thompson K."/>
            <person name="Kirby P."/>
            <person name="Papenfuss A.T."/>
            <person name="Wakefield M.J."/>
            <person name="Olender T."/>
            <person name="Lancet D."/>
            <person name="Huttley G.A."/>
            <person name="Smit A.F."/>
            <person name="Pask A."/>
            <person name="Temple-Smith P."/>
            <person name="Batzer M.A."/>
            <person name="Walker J.A."/>
            <person name="Konkel M.K."/>
            <person name="Harris R.S."/>
            <person name="Whittington C.M."/>
            <person name="Wong E.S."/>
            <person name="Gemmell N.J."/>
            <person name="Buschiazzo E."/>
            <person name="Vargas Jentzsch I.M."/>
            <person name="Merkel A."/>
            <person name="Schmitz J."/>
            <person name="Zemann A."/>
            <person name="Churakov G."/>
            <person name="Kriegs J.O."/>
            <person name="Brosius J."/>
            <person name="Murchison E.P."/>
            <person name="Sachidanandam R."/>
            <person name="Smith C."/>
            <person name="Hannon G.J."/>
            <person name="Tsend-Ayush E."/>
            <person name="McMillan D."/>
            <person name="Attenborough R."/>
            <person name="Rens W."/>
            <person name="Ferguson-Smith M."/>
            <person name="Lefevre C.M."/>
            <person name="Sharp J.A."/>
            <person name="Nicholas K.R."/>
            <person name="Ray D.A."/>
            <person name="Kube M."/>
            <person name="Reinhardt R."/>
            <person name="Pringle T.H."/>
            <person name="Taylor J."/>
            <person name="Jones R.C."/>
            <person name="Nixon B."/>
            <person name="Dacheux J.L."/>
            <person name="Niwa H."/>
            <person name="Sekita Y."/>
            <person name="Huang X."/>
            <person name="Stark A."/>
            <person name="Kheradpour P."/>
            <person name="Kellis M."/>
            <person name="Flicek P."/>
            <person name="Chen Y."/>
            <person name="Webber C."/>
            <person name="Hardison R."/>
            <person name="Nelson J."/>
            <person name="Hallsworth-Pepin K."/>
            <person name="Delehaunty K."/>
            <person name="Markovic C."/>
            <person name="Minx P."/>
            <person name="Feng Y."/>
            <person name="Kremitzki C."/>
            <person name="Mitreva M."/>
            <person name="Glasscock J."/>
            <person name="Wylie T."/>
            <person name="Wohldmann P."/>
            <person name="Thiru P."/>
            <person name="Nhan M.N."/>
            <person name="Pohl C.S."/>
            <person name="Smith S.M."/>
            <person name="Hou S."/>
            <person name="Nefedov M."/>
            <person name="de Jong P.J."/>
            <person name="Renfree M.B."/>
            <person name="Mardis E.R."/>
            <person name="Wilson R.K."/>
        </authorList>
    </citation>
    <scope>NUCLEOTIDE SEQUENCE [LARGE SCALE GENOMIC DNA]</scope>
    <source>
        <strain evidence="23 24">Glennie</strain>
    </source>
</reference>
<dbReference type="KEGG" id="oaa:100090470"/>
<evidence type="ECO:0000256" key="6">
    <source>
        <dbReference type="ARBA" id="ARBA00022968"/>
    </source>
</evidence>
<dbReference type="PANTHER" id="PTHR19297:SF81">
    <property type="entry name" value="BETA-1,3-GALACTOSYL-O-GLYCOSYL-GLYCOPROTEIN BETA-1,6-N-ACETYLGLUCOSAMINYLTRANSFERASE 3"/>
    <property type="match status" value="1"/>
</dbReference>
<evidence type="ECO:0000256" key="9">
    <source>
        <dbReference type="ARBA" id="ARBA00023157"/>
    </source>
</evidence>
<dbReference type="CTD" id="9245"/>
<evidence type="ECO:0000256" key="15">
    <source>
        <dbReference type="ARBA" id="ARBA00039292"/>
    </source>
</evidence>
<evidence type="ECO:0000256" key="1">
    <source>
        <dbReference type="ARBA" id="ARBA00004323"/>
    </source>
</evidence>
<dbReference type="GO" id="GO:0000139">
    <property type="term" value="C:Golgi membrane"/>
    <property type="evidence" value="ECO:0007669"/>
    <property type="project" value="UniProtKB-SubCell"/>
</dbReference>